<evidence type="ECO:0000313" key="2">
    <source>
        <dbReference type="Proteomes" id="UP000004393"/>
    </source>
</evidence>
<accession>A0AA87FIE7</accession>
<evidence type="ECO:0000313" key="1">
    <source>
        <dbReference type="EMBL" id="EHG31218.1"/>
    </source>
</evidence>
<sequence length="98" mass="11559">MNSNIFRECKIIYLSQKPSFLGQHENRHPKTSNVLQNLNYRFLSKKCLNEKLLSKKRRFLALEEGTCIQKASENPFVEVEGWEQLFKENSLDRTLLKA</sequence>
<name>A0AA87FIE7_9ENTE</name>
<dbReference type="AlphaFoldDB" id="A0AA87FIE7"/>
<proteinExistence type="predicted"/>
<reference evidence="1 2" key="1">
    <citation type="submission" date="2011-10" db="EMBL/GenBank/DDBJ databases">
        <title>The Genome Sequence of Enterococcus saccharolyticus 30_1.</title>
        <authorList>
            <consortium name="The Broad Institute Genome Sequencing Platform"/>
            <person name="Earl A."/>
            <person name="Ward D."/>
            <person name="Feldgarden M."/>
            <person name="Gevers D."/>
            <person name="Daigneault M."/>
            <person name="Strauss J."/>
            <person name="Allen-Vercoe E."/>
            <person name="Young S.K."/>
            <person name="Zeng Q."/>
            <person name="Gargeya S."/>
            <person name="Fitzgerald M."/>
            <person name="Haas B."/>
            <person name="Abouelleil A."/>
            <person name="Alvarado L."/>
            <person name="Arachchi H.M."/>
            <person name="Berlin A."/>
            <person name="Brown A."/>
            <person name="Chapman S.B."/>
            <person name="Chen Z."/>
            <person name="Dunbar C."/>
            <person name="Freedman E."/>
            <person name="Gearin G."/>
            <person name="Gellesch M."/>
            <person name="Goldberg J."/>
            <person name="Griggs A."/>
            <person name="Gujja S."/>
            <person name="Heiman D."/>
            <person name="Howarth C."/>
            <person name="Larson L."/>
            <person name="Lui A."/>
            <person name="MacDonald P.J.P."/>
            <person name="Montmayeur A."/>
            <person name="Murphy C."/>
            <person name="Neiman D."/>
            <person name="Pearson M."/>
            <person name="Priest M."/>
            <person name="Roberts A."/>
            <person name="Saif S."/>
            <person name="Shea T."/>
            <person name="Shenoy N."/>
            <person name="Sisk P."/>
            <person name="Stolte C."/>
            <person name="Sykes S."/>
            <person name="Wortman J."/>
            <person name="Nusbaum C."/>
            <person name="Birren B."/>
        </authorList>
    </citation>
    <scope>NUCLEOTIDE SEQUENCE [LARGE SCALE GENOMIC DNA]</scope>
    <source>
        <strain evidence="1 2">30_1</strain>
    </source>
</reference>
<keyword evidence="2" id="KW-1185">Reference proteome</keyword>
<gene>
    <name evidence="1" type="ORF">HMPREF9478_00401</name>
</gene>
<protein>
    <submittedName>
        <fullName evidence="1">Uncharacterized protein</fullName>
    </submittedName>
</protein>
<comment type="caution">
    <text evidence="1">The sequence shown here is derived from an EMBL/GenBank/DDBJ whole genome shotgun (WGS) entry which is preliminary data.</text>
</comment>
<dbReference type="EMBL" id="ADLY01000007">
    <property type="protein sequence ID" value="EHG31218.1"/>
    <property type="molecule type" value="Genomic_DNA"/>
</dbReference>
<dbReference type="Proteomes" id="UP000004393">
    <property type="component" value="Unassembled WGS sequence"/>
</dbReference>
<organism evidence="1 2">
    <name type="scientific">Enterococcus saccharolyticus 30_1</name>
    <dbReference type="NCBI Taxonomy" id="742813"/>
    <lineage>
        <taxon>Bacteria</taxon>
        <taxon>Bacillati</taxon>
        <taxon>Bacillota</taxon>
        <taxon>Bacilli</taxon>
        <taxon>Lactobacillales</taxon>
        <taxon>Enterococcaceae</taxon>
        <taxon>Enterococcus</taxon>
    </lineage>
</organism>